<keyword evidence="1" id="KW-0175">Coiled coil</keyword>
<sequence>MRAPTERDIIERLLDFEQCGLTAGDRVNLRECAAIEISRLRLELAKFSDAAEEIASLRAQVTIAKNSNGFTLLAEEKAKRLEEENRRLRAEVSRSSYHCD</sequence>
<evidence type="ECO:0000313" key="2">
    <source>
        <dbReference type="EMBL" id="SCB53445.1"/>
    </source>
</evidence>
<feature type="coiled-coil region" evidence="1">
    <location>
        <begin position="71"/>
        <end position="98"/>
    </location>
</feature>
<dbReference type="AlphaFoldDB" id="A0A1C3XMQ9"/>
<name>A0A1C3XMQ9_9BRAD</name>
<gene>
    <name evidence="2" type="ORF">GA0061099_10652</name>
</gene>
<dbReference type="Proteomes" id="UP000183174">
    <property type="component" value="Unassembled WGS sequence"/>
</dbReference>
<dbReference type="EMBL" id="FMAE01000065">
    <property type="protein sequence ID" value="SCB53445.1"/>
    <property type="molecule type" value="Genomic_DNA"/>
</dbReference>
<evidence type="ECO:0000313" key="3">
    <source>
        <dbReference type="Proteomes" id="UP000183174"/>
    </source>
</evidence>
<organism evidence="2 3">
    <name type="scientific">Bradyrhizobium yuanmingense</name>
    <dbReference type="NCBI Taxonomy" id="108015"/>
    <lineage>
        <taxon>Bacteria</taxon>
        <taxon>Pseudomonadati</taxon>
        <taxon>Pseudomonadota</taxon>
        <taxon>Alphaproteobacteria</taxon>
        <taxon>Hyphomicrobiales</taxon>
        <taxon>Nitrobacteraceae</taxon>
        <taxon>Bradyrhizobium</taxon>
    </lineage>
</organism>
<proteinExistence type="predicted"/>
<reference evidence="2 3" key="1">
    <citation type="submission" date="2016-08" db="EMBL/GenBank/DDBJ databases">
        <authorList>
            <person name="Seilhamer J.J."/>
        </authorList>
    </citation>
    <scope>NUCLEOTIDE SEQUENCE [LARGE SCALE GENOMIC DNA]</scope>
    <source>
        <strain evidence="2 3">CCBAU 10071</strain>
    </source>
</reference>
<protein>
    <submittedName>
        <fullName evidence="2">Uncharacterized protein</fullName>
    </submittedName>
</protein>
<accession>A0A1C3XMQ9</accession>
<evidence type="ECO:0000256" key="1">
    <source>
        <dbReference type="SAM" id="Coils"/>
    </source>
</evidence>